<feature type="region of interest" description="Disordered" evidence="1">
    <location>
        <begin position="150"/>
        <end position="195"/>
    </location>
</feature>
<accession>A0A7W8D8N0</accession>
<protein>
    <submittedName>
        <fullName evidence="2">Uncharacterized protein</fullName>
    </submittedName>
</protein>
<evidence type="ECO:0000256" key="1">
    <source>
        <dbReference type="SAM" id="MobiDB-lite"/>
    </source>
</evidence>
<name>A0A7W8D8N0_9GAMM</name>
<sequence length="245" mass="26203">MAVSGRAIRAECTALPGDRAGPISEAIRYHDAYRGTSSPAQLGRMPAGRRGRAVGMTCRRGPPSACRHLPPLRGRRELRLAVSWRGAPATCECCRYRTLSPTTPTEETPLPRSGGGCRQVGGGSGWRCRGRKAPATSECCRYRTFRPRHPPKKPLSRAAGESEAGYHQPNGRQEGALSGRFRNGPLPPAGPFPRCAGEGAPVGGVVDVRRRQPANVVGTALFARVAVFHAVRAMRIAIASPARQP</sequence>
<dbReference type="Proteomes" id="UP000521199">
    <property type="component" value="Unassembled WGS sequence"/>
</dbReference>
<dbReference type="EMBL" id="JACHHP010000007">
    <property type="protein sequence ID" value="MBB5209637.1"/>
    <property type="molecule type" value="Genomic_DNA"/>
</dbReference>
<proteinExistence type="predicted"/>
<comment type="caution">
    <text evidence="2">The sequence shown here is derived from an EMBL/GenBank/DDBJ whole genome shotgun (WGS) entry which is preliminary data.</text>
</comment>
<dbReference type="AlphaFoldDB" id="A0A7W8D8N0"/>
<reference evidence="2 3" key="1">
    <citation type="submission" date="2020-08" db="EMBL/GenBank/DDBJ databases">
        <title>Genomic Encyclopedia of Type Strains, Phase IV (KMG-IV): sequencing the most valuable type-strain genomes for metagenomic binning, comparative biology and taxonomic classification.</title>
        <authorList>
            <person name="Goeker M."/>
        </authorList>
    </citation>
    <scope>NUCLEOTIDE SEQUENCE [LARGE SCALE GENOMIC DNA]</scope>
    <source>
        <strain evidence="2 3">DSM 24163</strain>
    </source>
</reference>
<organism evidence="2 3">
    <name type="scientific">Chiayiivirga flava</name>
    <dbReference type="NCBI Taxonomy" id="659595"/>
    <lineage>
        <taxon>Bacteria</taxon>
        <taxon>Pseudomonadati</taxon>
        <taxon>Pseudomonadota</taxon>
        <taxon>Gammaproteobacteria</taxon>
        <taxon>Lysobacterales</taxon>
        <taxon>Lysobacteraceae</taxon>
        <taxon>Chiayiivirga</taxon>
    </lineage>
</organism>
<evidence type="ECO:0000313" key="3">
    <source>
        <dbReference type="Proteomes" id="UP000521199"/>
    </source>
</evidence>
<evidence type="ECO:0000313" key="2">
    <source>
        <dbReference type="EMBL" id="MBB5209637.1"/>
    </source>
</evidence>
<gene>
    <name evidence="2" type="ORF">HNQ52_003209</name>
</gene>
<keyword evidence="3" id="KW-1185">Reference proteome</keyword>